<keyword evidence="14" id="KW-0548">Nucleotidyltransferase</keyword>
<dbReference type="EC" id="2.7.7.80" evidence="8"/>
<dbReference type="Pfam" id="PF00899">
    <property type="entry name" value="ThiF"/>
    <property type="match status" value="1"/>
</dbReference>
<dbReference type="Proteomes" id="UP000236731">
    <property type="component" value="Unassembled WGS sequence"/>
</dbReference>
<feature type="domain" description="THIF-type NAD/FAD binding fold" evidence="13">
    <location>
        <begin position="15"/>
        <end position="235"/>
    </location>
</feature>
<evidence type="ECO:0000256" key="1">
    <source>
        <dbReference type="ARBA" id="ARBA00009919"/>
    </source>
</evidence>
<comment type="similarity">
    <text evidence="1">Belongs to the HesA/MoeB/ThiF family.</text>
</comment>
<dbReference type="InterPro" id="IPR035985">
    <property type="entry name" value="Ubiquitin-activating_enz"/>
</dbReference>
<keyword evidence="15" id="KW-1185">Reference proteome</keyword>
<dbReference type="InterPro" id="IPR000594">
    <property type="entry name" value="ThiF_NAD_FAD-bd"/>
</dbReference>
<evidence type="ECO:0000313" key="14">
    <source>
        <dbReference type="EMBL" id="SEG16917.1"/>
    </source>
</evidence>
<evidence type="ECO:0000313" key="15">
    <source>
        <dbReference type="Proteomes" id="UP000236731"/>
    </source>
</evidence>
<gene>
    <name evidence="14" type="ORF">SAMN05421877_105173</name>
</gene>
<accession>A0A1H5XZR6</accession>
<evidence type="ECO:0000256" key="6">
    <source>
        <dbReference type="ARBA" id="ARBA00055169"/>
    </source>
</evidence>
<evidence type="ECO:0000256" key="12">
    <source>
        <dbReference type="ARBA" id="ARBA00078531"/>
    </source>
</evidence>
<name>A0A1H5XZR6_9SPHI</name>
<dbReference type="GO" id="GO:0005829">
    <property type="term" value="C:cytosol"/>
    <property type="evidence" value="ECO:0007669"/>
    <property type="project" value="TreeGrafter"/>
</dbReference>
<comment type="function">
    <text evidence="6">Catalyzes the adenylation by ATP of the carboxyl group of the C-terminal glycine of sulfur carrier protein MoaD.</text>
</comment>
<dbReference type="PANTHER" id="PTHR10953">
    <property type="entry name" value="UBIQUITIN-ACTIVATING ENZYME E1"/>
    <property type="match status" value="1"/>
</dbReference>
<keyword evidence="4" id="KW-0067">ATP-binding</keyword>
<organism evidence="14 15">
    <name type="scientific">Sphingobacterium lactis</name>
    <dbReference type="NCBI Taxonomy" id="797291"/>
    <lineage>
        <taxon>Bacteria</taxon>
        <taxon>Pseudomonadati</taxon>
        <taxon>Bacteroidota</taxon>
        <taxon>Sphingobacteriia</taxon>
        <taxon>Sphingobacteriales</taxon>
        <taxon>Sphingobacteriaceae</taxon>
        <taxon>Sphingobacterium</taxon>
    </lineage>
</organism>
<dbReference type="EMBL" id="FNUT01000005">
    <property type="protein sequence ID" value="SEG16917.1"/>
    <property type="molecule type" value="Genomic_DNA"/>
</dbReference>
<dbReference type="CDD" id="cd00757">
    <property type="entry name" value="ThiF_MoeB_HesA_family"/>
    <property type="match status" value="1"/>
</dbReference>
<evidence type="ECO:0000259" key="13">
    <source>
        <dbReference type="Pfam" id="PF00899"/>
    </source>
</evidence>
<evidence type="ECO:0000256" key="3">
    <source>
        <dbReference type="ARBA" id="ARBA00022741"/>
    </source>
</evidence>
<dbReference type="FunFam" id="3.40.50.720:FF:000033">
    <property type="entry name" value="Adenylyltransferase and sulfurtransferase MOCS3"/>
    <property type="match status" value="1"/>
</dbReference>
<evidence type="ECO:0000256" key="5">
    <source>
        <dbReference type="ARBA" id="ARBA00052218"/>
    </source>
</evidence>
<dbReference type="GO" id="GO:0008641">
    <property type="term" value="F:ubiquitin-like modifier activating enzyme activity"/>
    <property type="evidence" value="ECO:0007669"/>
    <property type="project" value="InterPro"/>
</dbReference>
<keyword evidence="2 14" id="KW-0808">Transferase</keyword>
<evidence type="ECO:0000256" key="10">
    <source>
        <dbReference type="ARBA" id="ARBA00075110"/>
    </source>
</evidence>
<evidence type="ECO:0000256" key="8">
    <source>
        <dbReference type="ARBA" id="ARBA00066884"/>
    </source>
</evidence>
<dbReference type="PANTHER" id="PTHR10953:SF102">
    <property type="entry name" value="ADENYLYLTRANSFERASE AND SULFURTRANSFERASE MOCS3"/>
    <property type="match status" value="1"/>
</dbReference>
<dbReference type="GO" id="GO:0005524">
    <property type="term" value="F:ATP binding"/>
    <property type="evidence" value="ECO:0007669"/>
    <property type="project" value="UniProtKB-KW"/>
</dbReference>
<protein>
    <recommendedName>
        <fullName evidence="9">Molybdopterin-synthase adenylyltransferase</fullName>
        <ecNumber evidence="8">2.7.7.80</ecNumber>
    </recommendedName>
    <alternativeName>
        <fullName evidence="12">MoaD protein adenylase</fullName>
    </alternativeName>
    <alternativeName>
        <fullName evidence="10">Molybdopterin-converting factor subunit 1 adenylase</fullName>
    </alternativeName>
    <alternativeName>
        <fullName evidence="11">Sulfur carrier protein MoaD adenylyltransferase</fullName>
    </alternativeName>
</protein>
<dbReference type="OrthoDB" id="9804286at2"/>
<dbReference type="Gene3D" id="3.40.50.720">
    <property type="entry name" value="NAD(P)-binding Rossmann-like Domain"/>
    <property type="match status" value="1"/>
</dbReference>
<dbReference type="GO" id="GO:0008146">
    <property type="term" value="F:sulfotransferase activity"/>
    <property type="evidence" value="ECO:0007669"/>
    <property type="project" value="TreeGrafter"/>
</dbReference>
<evidence type="ECO:0000256" key="11">
    <source>
        <dbReference type="ARBA" id="ARBA00075328"/>
    </source>
</evidence>
<evidence type="ECO:0000256" key="7">
    <source>
        <dbReference type="ARBA" id="ARBA00063809"/>
    </source>
</evidence>
<evidence type="ECO:0000256" key="4">
    <source>
        <dbReference type="ARBA" id="ARBA00022840"/>
    </source>
</evidence>
<keyword evidence="3" id="KW-0547">Nucleotide-binding</keyword>
<comment type="catalytic activity">
    <reaction evidence="5">
        <text>[molybdopterin-synthase sulfur-carrier protein]-C-terminal Gly-Gly + ATP + H(+) = [molybdopterin-synthase sulfur-carrier protein]-C-terminal Gly-Gly-AMP + diphosphate</text>
        <dbReference type="Rhea" id="RHEA:43616"/>
        <dbReference type="Rhea" id="RHEA-COMP:12159"/>
        <dbReference type="Rhea" id="RHEA-COMP:12202"/>
        <dbReference type="ChEBI" id="CHEBI:15378"/>
        <dbReference type="ChEBI" id="CHEBI:30616"/>
        <dbReference type="ChEBI" id="CHEBI:33019"/>
        <dbReference type="ChEBI" id="CHEBI:90618"/>
        <dbReference type="ChEBI" id="CHEBI:90778"/>
        <dbReference type="EC" id="2.7.7.80"/>
    </reaction>
</comment>
<reference evidence="15" key="1">
    <citation type="submission" date="2016-10" db="EMBL/GenBank/DDBJ databases">
        <authorList>
            <person name="Varghese N."/>
            <person name="Submissions S."/>
        </authorList>
    </citation>
    <scope>NUCLEOTIDE SEQUENCE [LARGE SCALE GENOMIC DNA]</scope>
    <source>
        <strain evidence="15">DSM 22361</strain>
    </source>
</reference>
<evidence type="ECO:0000256" key="9">
    <source>
        <dbReference type="ARBA" id="ARBA00073635"/>
    </source>
</evidence>
<dbReference type="SUPFAM" id="SSF69572">
    <property type="entry name" value="Activating enzymes of the ubiquitin-like proteins"/>
    <property type="match status" value="1"/>
</dbReference>
<evidence type="ECO:0000256" key="2">
    <source>
        <dbReference type="ARBA" id="ARBA00022679"/>
    </source>
</evidence>
<dbReference type="GO" id="GO:0004792">
    <property type="term" value="F:thiosulfate-cyanide sulfurtransferase activity"/>
    <property type="evidence" value="ECO:0007669"/>
    <property type="project" value="TreeGrafter"/>
</dbReference>
<proteinExistence type="inferred from homology"/>
<dbReference type="InterPro" id="IPR045886">
    <property type="entry name" value="ThiF/MoeB/HesA"/>
</dbReference>
<sequence length="241" mass="26485">MQEEQMHRDTKFLRYSRQIFMEEVSILGQKNIAAAKILIVGAGGLGSPIIQYLAAAGVGTLGIVDFDDLELHNLNRQVIHSEQGIGKNKANNAKVFVENLNSSIKVIPYTVRLDAETIPEIAAGYDLIIDGSDNFETRYLVNDFAVQAGIPLVYGSIFAFEGQVAVFNLKGSKHLRDLFPEPPHPEDIQTCDQYGVLGPLPGVVGSLMAMMALKICIGMEVKINQLTLINLQDWTFTTVGY</sequence>
<dbReference type="GO" id="GO:0061605">
    <property type="term" value="F:molybdopterin-synthase adenylyltransferase activity"/>
    <property type="evidence" value="ECO:0007669"/>
    <property type="project" value="UniProtKB-EC"/>
</dbReference>
<dbReference type="AlphaFoldDB" id="A0A1H5XZR6"/>
<comment type="subunit">
    <text evidence="7">Homodimer. Forms a stable heterotetrameric complex of 2 MoeB and 2 MoaD during adenylation of MoaD.</text>
</comment>